<accession>V6DIN0</accession>
<dbReference type="AlphaFoldDB" id="V6DIN0"/>
<feature type="transmembrane region" description="Helical" evidence="1">
    <location>
        <begin position="12"/>
        <end position="30"/>
    </location>
</feature>
<evidence type="ECO:0000313" key="3">
    <source>
        <dbReference type="Proteomes" id="UP000018769"/>
    </source>
</evidence>
<evidence type="ECO:0000256" key="1">
    <source>
        <dbReference type="SAM" id="Phobius"/>
    </source>
</evidence>
<organism evidence="2 3">
    <name type="scientific">Candidatus Babela massiliensis</name>
    <dbReference type="NCBI Taxonomy" id="673862"/>
    <lineage>
        <taxon>Bacteria</taxon>
        <taxon>Candidatus Babelota</taxon>
        <taxon>Candidatus Babeliae</taxon>
        <taxon>Candidatus Babeliales</taxon>
        <taxon>Candidatus Babeliaceae</taxon>
        <taxon>Candidatus Babela</taxon>
    </lineage>
</organism>
<dbReference type="EMBL" id="HG793133">
    <property type="protein sequence ID" value="CDK30783.1"/>
    <property type="molecule type" value="Genomic_DNA"/>
</dbReference>
<dbReference type="Pfam" id="PF04070">
    <property type="entry name" value="DUF378"/>
    <property type="match status" value="1"/>
</dbReference>
<proteinExistence type="predicted"/>
<reference evidence="2 3" key="1">
    <citation type="journal article" date="2015" name="Biol. Direct">
        <title>Babela massiliensis, a representative of a widespread bacterial phylum with unusual adaptations to parasitism in amoebae.</title>
        <authorList>
            <person name="Pagnier I."/>
            <person name="Yutin N."/>
            <person name="Croce O."/>
            <person name="Makarova K.S."/>
            <person name="Wolf Y.I."/>
            <person name="Benamar S."/>
            <person name="Raoult D."/>
            <person name="Koonin E.V."/>
            <person name="La Scola B."/>
        </authorList>
    </citation>
    <scope>NUCLEOTIDE SEQUENCE [LARGE SCALE GENOMIC DNA]</scope>
    <source>
        <strain evidence="3">BABL1</strain>
    </source>
</reference>
<protein>
    <submittedName>
        <fullName evidence="2">Uncharacterized conserved protein</fullName>
    </submittedName>
</protein>
<keyword evidence="1" id="KW-0812">Transmembrane</keyword>
<feature type="transmembrane region" description="Helical" evidence="1">
    <location>
        <begin position="42"/>
        <end position="62"/>
    </location>
</feature>
<dbReference type="PANTHER" id="PTHR37304">
    <property type="entry name" value="MEMBRANE PROTEIN-RELATED"/>
    <property type="match status" value="1"/>
</dbReference>
<keyword evidence="3" id="KW-1185">Reference proteome</keyword>
<keyword evidence="1" id="KW-0472">Membrane</keyword>
<dbReference type="KEGG" id="dpb:BABL1_gene_232"/>
<dbReference type="Proteomes" id="UP000018769">
    <property type="component" value="Chromosome I"/>
</dbReference>
<evidence type="ECO:0000313" key="2">
    <source>
        <dbReference type="EMBL" id="CDK30783.1"/>
    </source>
</evidence>
<dbReference type="STRING" id="673862.BABL1_gene_232"/>
<dbReference type="InterPro" id="IPR007211">
    <property type="entry name" value="DUF378"/>
</dbReference>
<dbReference type="eggNOG" id="COG2155">
    <property type="taxonomic scope" value="Bacteria"/>
</dbReference>
<dbReference type="PANTHER" id="PTHR37304:SF1">
    <property type="entry name" value="MEMBRANE PROTEIN"/>
    <property type="match status" value="1"/>
</dbReference>
<dbReference type="HOGENOM" id="CLU_179993_2_0_7"/>
<sequence length="66" mass="7563">MGEINLMKFVNILTFVLTVLGAINWGLYAFDYNLVHMLFGAWPYVEKAIYILVGVSGLYQLIDRFS</sequence>
<keyword evidence="1" id="KW-1133">Transmembrane helix</keyword>
<gene>
    <name evidence="2" type="ORF">BABL1_gene_232</name>
</gene>
<name>V6DIN0_9BACT</name>